<comment type="similarity">
    <text evidence="3">In the N-terminal section; belongs to the phytochrome family.</text>
</comment>
<name>A0A2X0IKX3_9ACTN</name>
<dbReference type="CDD" id="cd16922">
    <property type="entry name" value="HATPase_EvgS-ArcB-TorS-like"/>
    <property type="match status" value="1"/>
</dbReference>
<keyword evidence="8" id="KW-0812">Transmembrane</keyword>
<evidence type="ECO:0000256" key="17">
    <source>
        <dbReference type="ARBA" id="ARBA00074306"/>
    </source>
</evidence>
<dbReference type="GO" id="GO:0000155">
    <property type="term" value="F:phosphorelay sensor kinase activity"/>
    <property type="evidence" value="ECO:0007669"/>
    <property type="project" value="InterPro"/>
</dbReference>
<dbReference type="CDD" id="cd00082">
    <property type="entry name" value="HisKA"/>
    <property type="match status" value="1"/>
</dbReference>
<keyword evidence="13" id="KW-0902">Two-component regulatory system</keyword>
<dbReference type="InterPro" id="IPR036890">
    <property type="entry name" value="HATPase_C_sf"/>
</dbReference>
<evidence type="ECO:0000256" key="7">
    <source>
        <dbReference type="ARBA" id="ARBA00022679"/>
    </source>
</evidence>
<dbReference type="SUPFAM" id="SSF55785">
    <property type="entry name" value="PYP-like sensor domain (PAS domain)"/>
    <property type="match status" value="2"/>
</dbReference>
<dbReference type="CDD" id="cd00130">
    <property type="entry name" value="PAS"/>
    <property type="match status" value="2"/>
</dbReference>
<dbReference type="EMBL" id="QKYN01000037">
    <property type="protein sequence ID" value="RAG85752.1"/>
    <property type="molecule type" value="Genomic_DNA"/>
</dbReference>
<evidence type="ECO:0000259" key="21">
    <source>
        <dbReference type="PROSITE" id="PS50110"/>
    </source>
</evidence>
<dbReference type="InterPro" id="IPR011006">
    <property type="entry name" value="CheY-like_superfamily"/>
</dbReference>
<evidence type="ECO:0000256" key="8">
    <source>
        <dbReference type="ARBA" id="ARBA00022692"/>
    </source>
</evidence>
<feature type="domain" description="Response regulatory" evidence="21">
    <location>
        <begin position="669"/>
        <end position="788"/>
    </location>
</feature>
<dbReference type="PROSITE" id="PS50109">
    <property type="entry name" value="HIS_KIN"/>
    <property type="match status" value="1"/>
</dbReference>
<dbReference type="SMART" id="SM00388">
    <property type="entry name" value="HisKA"/>
    <property type="match status" value="1"/>
</dbReference>
<evidence type="ECO:0000256" key="16">
    <source>
        <dbReference type="ARBA" id="ARBA00068150"/>
    </source>
</evidence>
<dbReference type="GO" id="GO:0005524">
    <property type="term" value="F:ATP binding"/>
    <property type="evidence" value="ECO:0007669"/>
    <property type="project" value="UniProtKB-KW"/>
</dbReference>
<dbReference type="SMART" id="SM00387">
    <property type="entry name" value="HATPase_c"/>
    <property type="match status" value="1"/>
</dbReference>
<feature type="domain" description="Histidine kinase" evidence="20">
    <location>
        <begin position="288"/>
        <end position="504"/>
    </location>
</feature>
<dbReference type="InterPro" id="IPR003594">
    <property type="entry name" value="HATPase_dom"/>
</dbReference>
<evidence type="ECO:0000256" key="18">
    <source>
        <dbReference type="PROSITE-ProRule" id="PRU00110"/>
    </source>
</evidence>
<dbReference type="Pfam" id="PF01627">
    <property type="entry name" value="Hpt"/>
    <property type="match status" value="1"/>
</dbReference>
<keyword evidence="14" id="KW-0472">Membrane</keyword>
<dbReference type="FunFam" id="3.30.565.10:FF:000010">
    <property type="entry name" value="Sensor histidine kinase RcsC"/>
    <property type="match status" value="1"/>
</dbReference>
<proteinExistence type="inferred from homology"/>
<dbReference type="Gene3D" id="3.30.565.10">
    <property type="entry name" value="Histidine kinase-like ATPase, C-terminal domain"/>
    <property type="match status" value="1"/>
</dbReference>
<keyword evidence="9" id="KW-0547">Nucleotide-binding</keyword>
<comment type="subunit">
    <text evidence="15">At low DSF concentrations, interacts with RpfF.</text>
</comment>
<dbReference type="PRINTS" id="PR00344">
    <property type="entry name" value="BCTRLSENSOR"/>
</dbReference>
<evidence type="ECO:0000313" key="26">
    <source>
        <dbReference type="Proteomes" id="UP000248889"/>
    </source>
</evidence>
<feature type="modified residue" description="4-aspartylphosphate" evidence="19">
    <location>
        <position position="578"/>
    </location>
</feature>
<dbReference type="CDD" id="cd00088">
    <property type="entry name" value="HPT"/>
    <property type="match status" value="1"/>
</dbReference>
<comment type="caution">
    <text evidence="25">The sequence shown here is derived from an EMBL/GenBank/DDBJ whole genome shotgun (WGS) entry which is preliminary data.</text>
</comment>
<sequence length="921" mass="100470">MDDNVRQNRRGGNSASMEEERFRLLLKNSPDMVFRRAARGTLLDVSEPARDMLGAEVDDIVGTDITAWIHQEDLQDFRDAQQDLEKWGRAVVVLRLLPRHGEPFWAEVTSWQVLDEAGGLVEVRGFVRHSGEHGRGELLRALQEQARAVIDSANDAFVSVDEQGLVIDWNPSAESMFGFSRQAMMGRPLVETVIPERHRAAHRAALARVVTGGDSYMLGQQVELTALHRDGHEFQIELAVWPMRLGTIRCFNAFVRDITERKQAERDLARARDEALRASEIKSQFVATISHEIRTPMNGVIGLSELLLDTDLDPVQRRYAEGVRDAGSALLSLINDVLDFSKLEAGKLVLEDIVFDPRLLVEEAVALVAQSATAGEVEFLTDADPDLPAAVLADATRVRQILLNLVSNAAKFTHAGEIVVRARPQGDEVHIEVADTGIGIDPAQQERLFDAFAQADSSTTRRYGGTGLGLAICRRLVDALGGAMGVRSRPGHGSTFWFTFPLRLPAKGEQPPPVAQPASLHGRRVLVVDDNQTNREILETQLRNWLMRPVAVDSGPRALDELRRACTAGEPYELAIIDHRMPGMDGLELAERVTTAPALAGTRLLLLSSDGVLDPAQLQAAGIRDSVCKPVRQADLLDRLARLMSPGAVTRTPAQDRLPAPAAPLERGKVLLVEDNEINQTVALGMLARLGYDADVAGDGVEALELLAERRYRAVLMDCRMPRMDGYTTTHLLRDREWEGNAPRLPVIAMTASALAEDRERCLAAGMDDYITKPLAASDLDRALSRWTDPGTATTDVDPAPGSADPLLHRLAEIRGEDTPEGLRLVTDLVDSFLERVPGLVDALRAAADRGDATSIEEHAHTLKGAAGNVGAADLASCAAELEDLARTGRGAEASGVAARLGPLLDQVRRALRSADLRRLP</sequence>
<dbReference type="Pfam" id="PF02518">
    <property type="entry name" value="HATPase_c"/>
    <property type="match status" value="1"/>
</dbReference>
<evidence type="ECO:0000256" key="12">
    <source>
        <dbReference type="ARBA" id="ARBA00022989"/>
    </source>
</evidence>
<dbReference type="InterPro" id="IPR005467">
    <property type="entry name" value="His_kinase_dom"/>
</dbReference>
<protein>
    <recommendedName>
        <fullName evidence="17">Circadian input-output histidine kinase CikA</fullName>
        <ecNumber evidence="4">2.7.13.3</ecNumber>
    </recommendedName>
    <alternativeName>
        <fullName evidence="16">Sensory/regulatory protein RpfC</fullName>
    </alternativeName>
</protein>
<dbReference type="Gene3D" id="1.20.120.160">
    <property type="entry name" value="HPT domain"/>
    <property type="match status" value="1"/>
</dbReference>
<keyword evidence="5" id="KW-1003">Cell membrane</keyword>
<evidence type="ECO:0000256" key="3">
    <source>
        <dbReference type="ARBA" id="ARBA00006402"/>
    </source>
</evidence>
<evidence type="ECO:0000259" key="23">
    <source>
        <dbReference type="PROSITE" id="PS50113"/>
    </source>
</evidence>
<dbReference type="AlphaFoldDB" id="A0A2X0IKX3"/>
<feature type="modified residue" description="Phosphohistidine" evidence="18">
    <location>
        <position position="861"/>
    </location>
</feature>
<feature type="domain" description="HPt" evidence="24">
    <location>
        <begin position="822"/>
        <end position="915"/>
    </location>
</feature>
<evidence type="ECO:0000256" key="13">
    <source>
        <dbReference type="ARBA" id="ARBA00023012"/>
    </source>
</evidence>
<dbReference type="OrthoDB" id="340764at2"/>
<dbReference type="SUPFAM" id="SSF47226">
    <property type="entry name" value="Histidine-containing phosphotransfer domain, HPT domain"/>
    <property type="match status" value="1"/>
</dbReference>
<dbReference type="SMART" id="SM00086">
    <property type="entry name" value="PAC"/>
    <property type="match status" value="2"/>
</dbReference>
<keyword evidence="6 19" id="KW-0597">Phosphoprotein</keyword>
<dbReference type="CDD" id="cd17546">
    <property type="entry name" value="REC_hyHK_CKI1_RcsC-like"/>
    <property type="match status" value="1"/>
</dbReference>
<evidence type="ECO:0000256" key="4">
    <source>
        <dbReference type="ARBA" id="ARBA00012438"/>
    </source>
</evidence>
<evidence type="ECO:0000256" key="9">
    <source>
        <dbReference type="ARBA" id="ARBA00022741"/>
    </source>
</evidence>
<dbReference type="Gene3D" id="3.30.450.20">
    <property type="entry name" value="PAS domain"/>
    <property type="match status" value="2"/>
</dbReference>
<dbReference type="EC" id="2.7.13.3" evidence="4"/>
<evidence type="ECO:0000256" key="6">
    <source>
        <dbReference type="ARBA" id="ARBA00022553"/>
    </source>
</evidence>
<dbReference type="Pfam" id="PF00512">
    <property type="entry name" value="HisKA"/>
    <property type="match status" value="1"/>
</dbReference>
<evidence type="ECO:0000259" key="24">
    <source>
        <dbReference type="PROSITE" id="PS50894"/>
    </source>
</evidence>
<feature type="modified residue" description="4-aspartylphosphate" evidence="19">
    <location>
        <position position="718"/>
    </location>
</feature>
<evidence type="ECO:0000313" key="25">
    <source>
        <dbReference type="EMBL" id="RAG85752.1"/>
    </source>
</evidence>
<reference evidence="25 26" key="1">
    <citation type="submission" date="2018-06" db="EMBL/GenBank/DDBJ databases">
        <title>Streptacidiphilus pinicola sp. nov., isolated from pine grove soil.</title>
        <authorList>
            <person name="Roh S.G."/>
            <person name="Park S."/>
            <person name="Kim M.-K."/>
            <person name="Yun B.-R."/>
            <person name="Park J."/>
            <person name="Kim M.J."/>
            <person name="Kim Y.S."/>
            <person name="Kim S.B."/>
        </authorList>
    </citation>
    <scope>NUCLEOTIDE SEQUENCE [LARGE SCALE GENOMIC DNA]</scope>
    <source>
        <strain evidence="25 26">MMS16-CNU450</strain>
    </source>
</reference>
<dbReference type="SMART" id="SM00448">
    <property type="entry name" value="REC"/>
    <property type="match status" value="2"/>
</dbReference>
<evidence type="ECO:0000259" key="20">
    <source>
        <dbReference type="PROSITE" id="PS50109"/>
    </source>
</evidence>
<keyword evidence="11" id="KW-0067">ATP-binding</keyword>
<comment type="catalytic activity">
    <reaction evidence="1">
        <text>ATP + protein L-histidine = ADP + protein N-phospho-L-histidine.</text>
        <dbReference type="EC" id="2.7.13.3"/>
    </reaction>
</comment>
<dbReference type="InterPro" id="IPR000014">
    <property type="entry name" value="PAS"/>
</dbReference>
<dbReference type="InterPro" id="IPR004358">
    <property type="entry name" value="Sig_transdc_His_kin-like_C"/>
</dbReference>
<evidence type="ECO:0000256" key="1">
    <source>
        <dbReference type="ARBA" id="ARBA00000085"/>
    </source>
</evidence>
<dbReference type="Gene3D" id="3.40.50.2300">
    <property type="match status" value="2"/>
</dbReference>
<dbReference type="InterPro" id="IPR035965">
    <property type="entry name" value="PAS-like_dom_sf"/>
</dbReference>
<dbReference type="InterPro" id="IPR003661">
    <property type="entry name" value="HisK_dim/P_dom"/>
</dbReference>
<dbReference type="PANTHER" id="PTHR45339">
    <property type="entry name" value="HYBRID SIGNAL TRANSDUCTION HISTIDINE KINASE J"/>
    <property type="match status" value="1"/>
</dbReference>
<dbReference type="RefSeq" id="WP_111500454.1">
    <property type="nucleotide sequence ID" value="NZ_QKYN01000037.1"/>
</dbReference>
<dbReference type="Pfam" id="PF00072">
    <property type="entry name" value="Response_reg"/>
    <property type="match status" value="2"/>
</dbReference>
<feature type="domain" description="PAC" evidence="23">
    <location>
        <begin position="220"/>
        <end position="270"/>
    </location>
</feature>
<dbReference type="PROSITE" id="PS50110">
    <property type="entry name" value="RESPONSE_REGULATORY"/>
    <property type="match status" value="2"/>
</dbReference>
<accession>A0A2X0IKX3</accession>
<evidence type="ECO:0000256" key="11">
    <source>
        <dbReference type="ARBA" id="ARBA00022840"/>
    </source>
</evidence>
<evidence type="ECO:0000256" key="10">
    <source>
        <dbReference type="ARBA" id="ARBA00022777"/>
    </source>
</evidence>
<dbReference type="GO" id="GO:0005886">
    <property type="term" value="C:plasma membrane"/>
    <property type="evidence" value="ECO:0007669"/>
    <property type="project" value="UniProtKB-SubCell"/>
</dbReference>
<dbReference type="InterPro" id="IPR036641">
    <property type="entry name" value="HPT_dom_sf"/>
</dbReference>
<dbReference type="Pfam" id="PF00989">
    <property type="entry name" value="PAS"/>
    <property type="match status" value="2"/>
</dbReference>
<dbReference type="NCBIfam" id="TIGR00229">
    <property type="entry name" value="sensory_box"/>
    <property type="match status" value="2"/>
</dbReference>
<comment type="subcellular location">
    <subcellularLocation>
        <location evidence="2">Cell membrane</location>
        <topology evidence="2">Multi-pass membrane protein</topology>
    </subcellularLocation>
</comment>
<dbReference type="Proteomes" id="UP000248889">
    <property type="component" value="Unassembled WGS sequence"/>
</dbReference>
<dbReference type="Gene3D" id="1.10.287.130">
    <property type="match status" value="1"/>
</dbReference>
<gene>
    <name evidence="25" type="ORF">DN069_09580</name>
</gene>
<dbReference type="InterPro" id="IPR001789">
    <property type="entry name" value="Sig_transdc_resp-reg_receiver"/>
</dbReference>
<feature type="domain" description="Response regulatory" evidence="21">
    <location>
        <begin position="524"/>
        <end position="644"/>
    </location>
</feature>
<dbReference type="PANTHER" id="PTHR45339:SF1">
    <property type="entry name" value="HYBRID SIGNAL TRANSDUCTION HISTIDINE KINASE J"/>
    <property type="match status" value="1"/>
</dbReference>
<evidence type="ECO:0000256" key="5">
    <source>
        <dbReference type="ARBA" id="ARBA00022475"/>
    </source>
</evidence>
<dbReference type="InterPro" id="IPR001610">
    <property type="entry name" value="PAC"/>
</dbReference>
<evidence type="ECO:0000256" key="19">
    <source>
        <dbReference type="PROSITE-ProRule" id="PRU00169"/>
    </source>
</evidence>
<dbReference type="PROSITE" id="PS50113">
    <property type="entry name" value="PAC"/>
    <property type="match status" value="1"/>
</dbReference>
<dbReference type="InterPro" id="IPR036097">
    <property type="entry name" value="HisK_dim/P_sf"/>
</dbReference>
<dbReference type="SMART" id="SM00091">
    <property type="entry name" value="PAS"/>
    <property type="match status" value="2"/>
</dbReference>
<evidence type="ECO:0000256" key="15">
    <source>
        <dbReference type="ARBA" id="ARBA00064003"/>
    </source>
</evidence>
<evidence type="ECO:0000256" key="2">
    <source>
        <dbReference type="ARBA" id="ARBA00004651"/>
    </source>
</evidence>
<keyword evidence="12" id="KW-1133">Transmembrane helix</keyword>
<evidence type="ECO:0000256" key="14">
    <source>
        <dbReference type="ARBA" id="ARBA00023136"/>
    </source>
</evidence>
<evidence type="ECO:0000259" key="22">
    <source>
        <dbReference type="PROSITE" id="PS50112"/>
    </source>
</evidence>
<dbReference type="SUPFAM" id="SSF52172">
    <property type="entry name" value="CheY-like"/>
    <property type="match status" value="2"/>
</dbReference>
<dbReference type="InterPro" id="IPR000700">
    <property type="entry name" value="PAS-assoc_C"/>
</dbReference>
<dbReference type="SUPFAM" id="SSF55874">
    <property type="entry name" value="ATPase domain of HSP90 chaperone/DNA topoisomerase II/histidine kinase"/>
    <property type="match status" value="1"/>
</dbReference>
<dbReference type="PROSITE" id="PS50112">
    <property type="entry name" value="PAS"/>
    <property type="match status" value="2"/>
</dbReference>
<keyword evidence="26" id="KW-1185">Reference proteome</keyword>
<dbReference type="PROSITE" id="PS50894">
    <property type="entry name" value="HPT"/>
    <property type="match status" value="1"/>
</dbReference>
<keyword evidence="10" id="KW-0418">Kinase</keyword>
<dbReference type="FunFam" id="1.10.287.130:FF:000002">
    <property type="entry name" value="Two-component osmosensing histidine kinase"/>
    <property type="match status" value="1"/>
</dbReference>
<dbReference type="InterPro" id="IPR013767">
    <property type="entry name" value="PAS_fold"/>
</dbReference>
<organism evidence="25 26">
    <name type="scientific">Streptacidiphilus pinicola</name>
    <dbReference type="NCBI Taxonomy" id="2219663"/>
    <lineage>
        <taxon>Bacteria</taxon>
        <taxon>Bacillati</taxon>
        <taxon>Actinomycetota</taxon>
        <taxon>Actinomycetes</taxon>
        <taxon>Kitasatosporales</taxon>
        <taxon>Streptomycetaceae</taxon>
        <taxon>Streptacidiphilus</taxon>
    </lineage>
</organism>
<dbReference type="SUPFAM" id="SSF47384">
    <property type="entry name" value="Homodimeric domain of signal transducing histidine kinase"/>
    <property type="match status" value="1"/>
</dbReference>
<dbReference type="InterPro" id="IPR008207">
    <property type="entry name" value="Sig_transdc_His_kin_Hpt_dom"/>
</dbReference>
<feature type="domain" description="PAS" evidence="22">
    <location>
        <begin position="142"/>
        <end position="213"/>
    </location>
</feature>
<feature type="domain" description="PAS" evidence="22">
    <location>
        <begin position="18"/>
        <end position="88"/>
    </location>
</feature>
<dbReference type="SMART" id="SM00073">
    <property type="entry name" value="HPT"/>
    <property type="match status" value="1"/>
</dbReference>
<keyword evidence="7" id="KW-0808">Transferase</keyword>
<dbReference type="GO" id="GO:0006355">
    <property type="term" value="P:regulation of DNA-templated transcription"/>
    <property type="evidence" value="ECO:0007669"/>
    <property type="project" value="InterPro"/>
</dbReference>